<protein>
    <recommendedName>
        <fullName evidence="1">DUF6950 domain-containing protein</fullName>
    </recommendedName>
</protein>
<proteinExistence type="predicted"/>
<reference evidence="2" key="1">
    <citation type="submission" date="2021-09" db="EMBL/GenBank/DDBJ databases">
        <title>Network and meta-omics reveal the key degrader and cooperation patterns in an efficient 1,4-dioxane-degrading microbial community.</title>
        <authorList>
            <person name="Dai C."/>
        </authorList>
    </citation>
    <scope>NUCLEOTIDE SEQUENCE</scope>
    <source>
        <strain evidence="2">ZM13</strain>
    </source>
</reference>
<evidence type="ECO:0000313" key="2">
    <source>
        <dbReference type="EMBL" id="UOK70197.1"/>
    </source>
</evidence>
<sequence length="134" mass="14474">MRVQGWERGLRLVVEKHLALPTQYGVSDCYAIADDAVEAVTGARMFRDARRYRTAKGAARVLRRHGFLTVEDAFADRFPAIPVAQAQRGDIGVIHQGNGEVSGGVFTGAGFFTRGPASALVLPISSVTRAFRVA</sequence>
<dbReference type="RefSeq" id="WP_244376601.1">
    <property type="nucleotide sequence ID" value="NZ_CP083239.1"/>
</dbReference>
<evidence type="ECO:0000259" key="1">
    <source>
        <dbReference type="Pfam" id="PF22262"/>
    </source>
</evidence>
<accession>A0A9E6ZU42</accession>
<dbReference type="KEGG" id="apol:K9D25_15870"/>
<dbReference type="EMBL" id="CP083239">
    <property type="protein sequence ID" value="UOK70197.1"/>
    <property type="molecule type" value="Genomic_DNA"/>
</dbReference>
<name>A0A9E6ZU42_9HYPH</name>
<organism evidence="2 3">
    <name type="scientific">Ancylobacter polymorphus</name>
    <dbReference type="NCBI Taxonomy" id="223390"/>
    <lineage>
        <taxon>Bacteria</taxon>
        <taxon>Pseudomonadati</taxon>
        <taxon>Pseudomonadota</taxon>
        <taxon>Alphaproteobacteria</taxon>
        <taxon>Hyphomicrobiales</taxon>
        <taxon>Xanthobacteraceae</taxon>
        <taxon>Ancylobacter</taxon>
    </lineage>
</organism>
<dbReference type="AlphaFoldDB" id="A0A9E6ZU42"/>
<feature type="domain" description="DUF6950" evidence="1">
    <location>
        <begin position="1"/>
        <end position="133"/>
    </location>
</feature>
<dbReference type="Pfam" id="PF22262">
    <property type="entry name" value="DUF6950"/>
    <property type="match status" value="1"/>
</dbReference>
<dbReference type="Proteomes" id="UP000831684">
    <property type="component" value="Chromosome"/>
</dbReference>
<gene>
    <name evidence="2" type="ORF">K9D25_15870</name>
</gene>
<evidence type="ECO:0000313" key="3">
    <source>
        <dbReference type="Proteomes" id="UP000831684"/>
    </source>
</evidence>
<dbReference type="InterPro" id="IPR053802">
    <property type="entry name" value="DUF6950"/>
</dbReference>